<sequence>MPVCAPVDSTECAAYLGKKRQVLLFAHGYNGVEDATTAQQFLDMFGATRKTQNDTIFVYGVSKDGLRAWNADLCCTFESSAGVDDVTYLVNVSRDVATRTAINAARVGVFGWSNGGMLALKADCARPDVFDFGTSWAGTWVGPCGKSGVHVMQMHGSADTTVPVTGGRTYVADHWIDVPPAANLGAQLAKGNNFPLTVYSGQTHQPNATMIALQLTWAFANLKG</sequence>
<keyword evidence="1" id="KW-0732">Signal</keyword>
<evidence type="ECO:0000313" key="5">
    <source>
        <dbReference type="Proteomes" id="UP000295453"/>
    </source>
</evidence>
<name>A0A4R1BTN5_9ACTN</name>
<gene>
    <name evidence="4" type="ORF">EPD65_15510</name>
</gene>
<dbReference type="Pfam" id="PF00326">
    <property type="entry name" value="Peptidase_S9"/>
    <property type="match status" value="1"/>
</dbReference>
<comment type="caution">
    <text evidence="4">The sequence shown here is derived from an EMBL/GenBank/DDBJ whole genome shotgun (WGS) entry which is preliminary data.</text>
</comment>
<dbReference type="InterPro" id="IPR050955">
    <property type="entry name" value="Plant_Biomass_Hydrol_Est"/>
</dbReference>
<evidence type="ECO:0000256" key="2">
    <source>
        <dbReference type="ARBA" id="ARBA00022801"/>
    </source>
</evidence>
<proteinExistence type="predicted"/>
<protein>
    <recommendedName>
        <fullName evidence="3">Peptidase S9 prolyl oligopeptidase catalytic domain-containing protein</fullName>
    </recommendedName>
</protein>
<dbReference type="Proteomes" id="UP000295453">
    <property type="component" value="Unassembled WGS sequence"/>
</dbReference>
<dbReference type="Gene3D" id="3.40.50.1820">
    <property type="entry name" value="alpha/beta hydrolase"/>
    <property type="match status" value="1"/>
</dbReference>
<dbReference type="GO" id="GO:0006508">
    <property type="term" value="P:proteolysis"/>
    <property type="evidence" value="ECO:0007669"/>
    <property type="project" value="InterPro"/>
</dbReference>
<dbReference type="GO" id="GO:0008236">
    <property type="term" value="F:serine-type peptidase activity"/>
    <property type="evidence" value="ECO:0007669"/>
    <property type="project" value="InterPro"/>
</dbReference>
<evidence type="ECO:0000313" key="4">
    <source>
        <dbReference type="EMBL" id="TCJ21243.1"/>
    </source>
</evidence>
<evidence type="ECO:0000256" key="1">
    <source>
        <dbReference type="ARBA" id="ARBA00022729"/>
    </source>
</evidence>
<dbReference type="InterPro" id="IPR001375">
    <property type="entry name" value="Peptidase_S9_cat"/>
</dbReference>
<dbReference type="SUPFAM" id="SSF53474">
    <property type="entry name" value="alpha/beta-Hydrolases"/>
    <property type="match status" value="1"/>
</dbReference>
<keyword evidence="5" id="KW-1185">Reference proteome</keyword>
<dbReference type="InterPro" id="IPR029058">
    <property type="entry name" value="AB_hydrolase_fold"/>
</dbReference>
<feature type="domain" description="Peptidase S9 prolyl oligopeptidase catalytic" evidence="3">
    <location>
        <begin position="81"/>
        <end position="138"/>
    </location>
</feature>
<keyword evidence="2" id="KW-0378">Hydrolase</keyword>
<dbReference type="PANTHER" id="PTHR43037">
    <property type="entry name" value="UNNAMED PRODUCT-RELATED"/>
    <property type="match status" value="1"/>
</dbReference>
<dbReference type="AlphaFoldDB" id="A0A4R1BTN5"/>
<evidence type="ECO:0000259" key="3">
    <source>
        <dbReference type="Pfam" id="PF00326"/>
    </source>
</evidence>
<accession>A0A4R1BTN5</accession>
<dbReference type="PANTHER" id="PTHR43037:SF5">
    <property type="entry name" value="FERULOYL ESTERASE"/>
    <property type="match status" value="1"/>
</dbReference>
<dbReference type="EMBL" id="SJZJ01000037">
    <property type="protein sequence ID" value="TCJ21243.1"/>
    <property type="molecule type" value="Genomic_DNA"/>
</dbReference>
<reference evidence="4 5" key="1">
    <citation type="submission" date="2019-03" db="EMBL/GenBank/DDBJ databases">
        <authorList>
            <person name="Kim M.K.M."/>
        </authorList>
    </citation>
    <scope>NUCLEOTIDE SEQUENCE [LARGE SCALE GENOMIC DNA]</scope>
    <source>
        <strain evidence="4 5">18JY15-6</strain>
    </source>
</reference>
<dbReference type="OrthoDB" id="9767239at2"/>
<organism evidence="4 5">
    <name type="scientific">Nocardioides jejuensis</name>
    <dbReference type="NCBI Taxonomy" id="2502782"/>
    <lineage>
        <taxon>Bacteria</taxon>
        <taxon>Bacillati</taxon>
        <taxon>Actinomycetota</taxon>
        <taxon>Actinomycetes</taxon>
        <taxon>Propionibacteriales</taxon>
        <taxon>Nocardioidaceae</taxon>
        <taxon>Nocardioides</taxon>
    </lineage>
</organism>